<dbReference type="CDD" id="cd10935">
    <property type="entry name" value="CE4_WalW"/>
    <property type="match status" value="1"/>
</dbReference>
<organism evidence="2 3">
    <name type="scientific">Marinobacter persicus</name>
    <dbReference type="NCBI Taxonomy" id="930118"/>
    <lineage>
        <taxon>Bacteria</taxon>
        <taxon>Pseudomonadati</taxon>
        <taxon>Pseudomonadota</taxon>
        <taxon>Gammaproteobacteria</taxon>
        <taxon>Pseudomonadales</taxon>
        <taxon>Marinobacteraceae</taxon>
        <taxon>Marinobacter</taxon>
    </lineage>
</organism>
<evidence type="ECO:0008006" key="5">
    <source>
        <dbReference type="Google" id="ProtNLM"/>
    </source>
</evidence>
<dbReference type="EMBL" id="PTIU01000004">
    <property type="protein sequence ID" value="PPK55718.1"/>
    <property type="molecule type" value="Genomic_DNA"/>
</dbReference>
<evidence type="ECO:0000313" key="2">
    <source>
        <dbReference type="EMBL" id="PPK55718.1"/>
    </source>
</evidence>
<comment type="caution">
    <text evidence="2">The sequence shown here is derived from an EMBL/GenBank/DDBJ whole genome shotgun (WGS) entry which is preliminary data.</text>
</comment>
<reference evidence="1 4" key="1">
    <citation type="submission" date="2018-02" db="EMBL/GenBank/DDBJ databases">
        <title>Deep subsurface shale carbon reservoir microbial communities from Ohio and West Virginia, USA.</title>
        <authorList>
            <person name="Wrighton K."/>
        </authorList>
    </citation>
    <scope>NUCLEOTIDE SEQUENCE [LARGE SCALE GENOMIC DNA]</scope>
    <source>
        <strain evidence="1 4">UTICA-S1B6</strain>
    </source>
</reference>
<dbReference type="EMBL" id="PTIT01000004">
    <property type="protein sequence ID" value="PPK52736.1"/>
    <property type="molecule type" value="Genomic_DNA"/>
</dbReference>
<evidence type="ECO:0000313" key="1">
    <source>
        <dbReference type="EMBL" id="PPK52736.1"/>
    </source>
</evidence>
<dbReference type="SUPFAM" id="SSF88713">
    <property type="entry name" value="Glycoside hydrolase/deacetylase"/>
    <property type="match status" value="1"/>
</dbReference>
<dbReference type="OrthoDB" id="9771584at2"/>
<accession>A0A2S6G936</accession>
<evidence type="ECO:0000313" key="3">
    <source>
        <dbReference type="Proteomes" id="UP000239446"/>
    </source>
</evidence>
<dbReference type="InterPro" id="IPR011330">
    <property type="entry name" value="Glyco_hydro/deAcase_b/a-brl"/>
</dbReference>
<name>A0A2S6G936_9GAMM</name>
<reference evidence="2 3" key="2">
    <citation type="submission" date="2018-02" db="EMBL/GenBank/DDBJ databases">
        <title>Subsurface microbial communities from deep shales in Ohio and West Virginia, USA.</title>
        <authorList>
            <person name="Wrighton K."/>
        </authorList>
    </citation>
    <scope>NUCLEOTIDE SEQUENCE [LARGE SCALE GENOMIC DNA]</scope>
    <source>
        <strain evidence="2 3">UTICA-S1B9</strain>
    </source>
</reference>
<keyword evidence="4" id="KW-1185">Reference proteome</keyword>
<proteinExistence type="predicted"/>
<evidence type="ECO:0000313" key="4">
    <source>
        <dbReference type="Proteomes" id="UP000239648"/>
    </source>
</evidence>
<dbReference type="RefSeq" id="WP_104415313.1">
    <property type="nucleotide sequence ID" value="NZ_PTIT01000004.1"/>
</dbReference>
<dbReference type="Proteomes" id="UP000239648">
    <property type="component" value="Unassembled WGS sequence"/>
</dbReference>
<gene>
    <name evidence="2" type="ORF">B0H24_1004122</name>
    <name evidence="1" type="ORF">BY455_10453</name>
</gene>
<dbReference type="AlphaFoldDB" id="A0A2S6G936"/>
<protein>
    <recommendedName>
        <fullName evidence="5">WalW protein</fullName>
    </recommendedName>
</protein>
<dbReference type="GO" id="GO:0005975">
    <property type="term" value="P:carbohydrate metabolic process"/>
    <property type="evidence" value="ECO:0007669"/>
    <property type="project" value="InterPro"/>
</dbReference>
<dbReference type="Proteomes" id="UP000239446">
    <property type="component" value="Unassembled WGS sequence"/>
</dbReference>
<dbReference type="Gene3D" id="3.20.20.370">
    <property type="entry name" value="Glycoside hydrolase/deacetylase"/>
    <property type="match status" value="1"/>
</dbReference>
<sequence>MFENRRSIELPADLPPQLIAVVDTEEEFDWRAEPDSAADRVTAMDSIDRVQDVFDEYGITPCYVIDYPIASKPGGYRKLKAYVEEGRCEIGAHLHPWVNPPVSEALTRANTYPGNLPAELERQKLSLLRDTIQQNLGVLPVAYKAGRYGFGPNTGRTLQELGFHIDLSICPPLDSRSDGGPDYRRFDAWPFWFGEADNPMLELPCTGGFVGWSGRAALPVYEAGLALKKFRAPGVLSRVGAVDRLMLSPEGFTTGEHIRLVRALYRQGLRSFTWSFHSPSVVPGNTEYVQDDEQLTDFIDRFRRFFDFFFNELGGQATTPTGLHRLIRENRL</sequence>